<evidence type="ECO:0008006" key="3">
    <source>
        <dbReference type="Google" id="ProtNLM"/>
    </source>
</evidence>
<accession>A0ABP9U235</accession>
<protein>
    <recommendedName>
        <fullName evidence="3">AAA+ ATPase domain-containing protein</fullName>
    </recommendedName>
</protein>
<keyword evidence="2" id="KW-1185">Reference proteome</keyword>
<dbReference type="Pfam" id="PF13604">
    <property type="entry name" value="AAA_30"/>
    <property type="match status" value="1"/>
</dbReference>
<organism evidence="1 2">
    <name type="scientific">Candidatus Rickettsia kedanie</name>
    <dbReference type="NCBI Taxonomy" id="3115352"/>
    <lineage>
        <taxon>Bacteria</taxon>
        <taxon>Pseudomonadati</taxon>
        <taxon>Pseudomonadota</taxon>
        <taxon>Alphaproteobacteria</taxon>
        <taxon>Rickettsiales</taxon>
        <taxon>Rickettsiaceae</taxon>
        <taxon>Rickettsieae</taxon>
        <taxon>Rickettsia</taxon>
        <taxon>spotted fever group</taxon>
    </lineage>
</organism>
<dbReference type="EMBL" id="BAABMM010000051">
    <property type="protein sequence ID" value="GAA5253130.1"/>
    <property type="molecule type" value="Genomic_DNA"/>
</dbReference>
<sequence length="170" mass="18594">MRLSSYVASGQNVFTSNQDISRGTIESIVAVEGNLTEEQHNALTELLTFKSALQIVRGRAGVGKSYVLRQIAAIAEELKVQTIGVAPTHKAKEALAFDGFRYTDTIKWMLFKLANGRFALPKNSLLVVDEAGMIGNDNFSELLRVAATRKCSVILSGDERQLSVQRGGMF</sequence>
<dbReference type="Gene3D" id="3.40.50.300">
    <property type="entry name" value="P-loop containing nucleotide triphosphate hydrolases"/>
    <property type="match status" value="1"/>
</dbReference>
<dbReference type="Proteomes" id="UP001628124">
    <property type="component" value="Unassembled WGS sequence"/>
</dbReference>
<evidence type="ECO:0000313" key="1">
    <source>
        <dbReference type="EMBL" id="GAA5253130.1"/>
    </source>
</evidence>
<evidence type="ECO:0000313" key="2">
    <source>
        <dbReference type="Proteomes" id="UP001628124"/>
    </source>
</evidence>
<reference evidence="1 2" key="1">
    <citation type="journal article" date="2024" name="Microbiol. Immunol.">
        <title>Discovery of a novel spotted fever group Rickettsia, 'Candidatus Rickettsia kedanie,' in unfed larval chigger mites, Leptotrombidium scutellare.</title>
        <authorList>
            <person name="Ogawa M."/>
            <person name="Matsutani M."/>
            <person name="Katayama T."/>
            <person name="Takada N."/>
            <person name="Noda S."/>
            <person name="Takahashi M."/>
            <person name="Kageyama D."/>
            <person name="Hanaoka N."/>
            <person name="Ebihara H."/>
        </authorList>
    </citation>
    <scope>NUCLEOTIDE SEQUENCE [LARGE SCALE GENOMIC DNA]</scope>
    <source>
        <strain evidence="1 2">KNCP2-13</strain>
    </source>
</reference>
<dbReference type="SUPFAM" id="SSF52540">
    <property type="entry name" value="P-loop containing nucleoside triphosphate hydrolases"/>
    <property type="match status" value="1"/>
</dbReference>
<gene>
    <name evidence="1" type="ORF">KNCP2_14200</name>
</gene>
<name>A0ABP9U235_9RICK</name>
<dbReference type="InterPro" id="IPR027417">
    <property type="entry name" value="P-loop_NTPase"/>
</dbReference>
<comment type="caution">
    <text evidence="1">The sequence shown here is derived from an EMBL/GenBank/DDBJ whole genome shotgun (WGS) entry which is preliminary data.</text>
</comment>
<proteinExistence type="predicted"/>